<dbReference type="AlphaFoldDB" id="A0A0A7LDC0"/>
<keyword evidence="5" id="KW-0489">Methyltransferase</keyword>
<dbReference type="PANTHER" id="PTHR23245">
    <property type="entry name" value="TRNA METHYLTRANSFERASE"/>
    <property type="match status" value="1"/>
</dbReference>
<dbReference type="Proteomes" id="UP000030787">
    <property type="component" value="Chromosome"/>
</dbReference>
<evidence type="ECO:0000256" key="2">
    <source>
        <dbReference type="ARBA" id="ARBA00022691"/>
    </source>
</evidence>
<evidence type="ECO:0000313" key="5">
    <source>
        <dbReference type="EMBL" id="AIZ57140.1"/>
    </source>
</evidence>
<dbReference type="STRING" id="1577791.Mpt1_c12780"/>
<evidence type="ECO:0000256" key="3">
    <source>
        <dbReference type="ARBA" id="ARBA00022694"/>
    </source>
</evidence>
<dbReference type="InterPro" id="IPR029063">
    <property type="entry name" value="SAM-dependent_MTases_sf"/>
</dbReference>
<organism evidence="5 6">
    <name type="scientific">Candidatus Methanoplasma termitum</name>
    <dbReference type="NCBI Taxonomy" id="1577791"/>
    <lineage>
        <taxon>Archaea</taxon>
        <taxon>Methanobacteriati</taxon>
        <taxon>Thermoplasmatota</taxon>
        <taxon>Thermoplasmata</taxon>
        <taxon>Methanomassiliicoccales</taxon>
        <taxon>Methanomassiliicoccaceae</taxon>
        <taxon>Candidatus Methanoplasma</taxon>
    </lineage>
</organism>
<dbReference type="SUPFAM" id="SSF53335">
    <property type="entry name" value="S-adenosyl-L-methionine-dependent methyltransferases"/>
    <property type="match status" value="1"/>
</dbReference>
<dbReference type="InterPro" id="IPR030382">
    <property type="entry name" value="MeTrfase_TRM5/TYW2"/>
</dbReference>
<dbReference type="EMBL" id="CP010070">
    <property type="protein sequence ID" value="AIZ57140.1"/>
    <property type="molecule type" value="Genomic_DNA"/>
</dbReference>
<dbReference type="GO" id="GO:0005737">
    <property type="term" value="C:cytoplasm"/>
    <property type="evidence" value="ECO:0007669"/>
    <property type="project" value="TreeGrafter"/>
</dbReference>
<dbReference type="KEGG" id="mear:Mpt1_c12780"/>
<dbReference type="InterPro" id="IPR056744">
    <property type="entry name" value="TRM5/TYW2-like_N"/>
</dbReference>
<keyword evidence="2" id="KW-0949">S-adenosyl-L-methionine</keyword>
<dbReference type="PANTHER" id="PTHR23245:SF31">
    <property type="entry name" value="TRNA WYBUTOSINE-SYNTHESIZING PROTEIN 3 HOMOLOG"/>
    <property type="match status" value="1"/>
</dbReference>
<name>A0A0A7LDC0_9ARCH</name>
<protein>
    <submittedName>
        <fullName evidence="5">Taw2 protein</fullName>
        <ecNumber evidence="5">2.1.1.-</ecNumber>
        <ecNumber evidence="5">2.5.1.-</ecNumber>
    </submittedName>
</protein>
<dbReference type="Pfam" id="PF25133">
    <property type="entry name" value="TYW2_N_2"/>
    <property type="match status" value="1"/>
</dbReference>
<dbReference type="RefSeq" id="WP_052399324.1">
    <property type="nucleotide sequence ID" value="NZ_CP010070.1"/>
</dbReference>
<gene>
    <name evidence="5" type="primary">taw2</name>
    <name evidence="5" type="ORF">Mpt1_c12780</name>
</gene>
<dbReference type="Gene3D" id="3.40.50.150">
    <property type="entry name" value="Vaccinia Virus protein VP39"/>
    <property type="match status" value="1"/>
</dbReference>
<dbReference type="Pfam" id="PF02475">
    <property type="entry name" value="TRM5-TYW2_MTfase"/>
    <property type="match status" value="1"/>
</dbReference>
<accession>A0A0A7LDC0</accession>
<keyword evidence="3" id="KW-0819">tRNA processing</keyword>
<dbReference type="GeneID" id="24818939"/>
<dbReference type="GO" id="GO:0030488">
    <property type="term" value="P:tRNA methylation"/>
    <property type="evidence" value="ECO:0007669"/>
    <property type="project" value="TreeGrafter"/>
</dbReference>
<feature type="domain" description="SAM-dependent methyltransferase TRM5/TYW2-type" evidence="4">
    <location>
        <begin position="95"/>
        <end position="340"/>
    </location>
</feature>
<evidence type="ECO:0000259" key="4">
    <source>
        <dbReference type="PROSITE" id="PS51684"/>
    </source>
</evidence>
<proteinExistence type="predicted"/>
<dbReference type="GO" id="GO:0008175">
    <property type="term" value="F:tRNA methyltransferase activity"/>
    <property type="evidence" value="ECO:0007669"/>
    <property type="project" value="TreeGrafter"/>
</dbReference>
<dbReference type="CDD" id="cd02440">
    <property type="entry name" value="AdoMet_MTases"/>
    <property type="match status" value="1"/>
</dbReference>
<sequence length="340" mass="38497">MRIMKQARIMSSEASDVIPYLMEMGLIERSAKISKDGDSRLVPITPGMEDEIAKMGYEITEGPAYTMERRKPQERILNELSDLPKEVTSSLPMKWEYVGDVVILKMDNVCLPYKERIGKAYANILGARTVCADLNGIAGELRRPSTEIIYGSRTESVRLENGILYEFDVSKIMFASGNVEERHRMGELDCKDETIVDMFAGIGYFTLPIAKFTGARKVFACEKNKDSYLYLVKNAERNGVSEKVIPMLGDNRNIPGKRFADRVLLGYVQTTSAFIPKALEIVKHGGTIHYHDTFYVNEYKEKIEEIFTKAAGDKFEIERIKEVKSFAPSVSHYVADVRIL</sequence>
<keyword evidence="1 5" id="KW-0808">Transferase</keyword>
<dbReference type="Gene3D" id="3.30.300.110">
    <property type="entry name" value="Met-10+ protein-like domains"/>
    <property type="match status" value="1"/>
</dbReference>
<keyword evidence="6" id="KW-1185">Reference proteome</keyword>
<dbReference type="InterPro" id="IPR056743">
    <property type="entry name" value="TRM5-TYW2-like_MTfase"/>
</dbReference>
<dbReference type="GO" id="GO:0031591">
    <property type="term" value="P:wybutosine biosynthetic process"/>
    <property type="evidence" value="ECO:0007669"/>
    <property type="project" value="TreeGrafter"/>
</dbReference>
<dbReference type="EC" id="2.1.1.-" evidence="5"/>
<evidence type="ECO:0000313" key="6">
    <source>
        <dbReference type="Proteomes" id="UP000030787"/>
    </source>
</evidence>
<dbReference type="HOGENOM" id="CLU_022610_0_2_2"/>
<reference evidence="5 6" key="1">
    <citation type="journal article" date="2014" name="Appl. Environ. Microbiol.">
        <title>Comparative Genome Analysis of 'Candidatus Methanoplasma termitum' Indicates a New Mode of Energy Metabolism in the Seventh Order of Methanogens.</title>
        <authorList>
            <person name="Lang K."/>
            <person name="Schuldes J."/>
            <person name="Klingl A."/>
            <person name="Poehlein A."/>
            <person name="Daniel R."/>
            <person name="Brune A."/>
        </authorList>
    </citation>
    <scope>NUCLEOTIDE SEQUENCE [LARGE SCALE GENOMIC DNA]</scope>
    <source>
        <strain evidence="6">Mpt1</strain>
    </source>
</reference>
<dbReference type="PROSITE" id="PS51684">
    <property type="entry name" value="SAM_MT_TRM5_TYW2"/>
    <property type="match status" value="1"/>
</dbReference>
<dbReference type="OrthoDB" id="8079at2157"/>
<dbReference type="EC" id="2.5.1.-" evidence="5"/>
<evidence type="ECO:0000256" key="1">
    <source>
        <dbReference type="ARBA" id="ARBA00022679"/>
    </source>
</evidence>